<feature type="signal peptide" evidence="2">
    <location>
        <begin position="1"/>
        <end position="23"/>
    </location>
</feature>
<dbReference type="OrthoDB" id="5195009at2"/>
<evidence type="ECO:0000256" key="2">
    <source>
        <dbReference type="SAM" id="SignalP"/>
    </source>
</evidence>
<dbReference type="AlphaFoldDB" id="A0A562IT66"/>
<dbReference type="EMBL" id="VLKF01000001">
    <property type="protein sequence ID" value="TWH73933.1"/>
    <property type="molecule type" value="Genomic_DNA"/>
</dbReference>
<evidence type="ECO:0008006" key="5">
    <source>
        <dbReference type="Google" id="ProtNLM"/>
    </source>
</evidence>
<accession>A0A562IT66</accession>
<name>A0A562IT66_9ACTN</name>
<feature type="region of interest" description="Disordered" evidence="1">
    <location>
        <begin position="28"/>
        <end position="48"/>
    </location>
</feature>
<gene>
    <name evidence="3" type="ORF">JD78_02462</name>
</gene>
<dbReference type="RefSeq" id="WP_153360251.1">
    <property type="nucleotide sequence ID" value="NZ_ML762492.1"/>
</dbReference>
<evidence type="ECO:0000313" key="3">
    <source>
        <dbReference type="EMBL" id="TWH73933.1"/>
    </source>
</evidence>
<evidence type="ECO:0000313" key="4">
    <source>
        <dbReference type="Proteomes" id="UP000321490"/>
    </source>
</evidence>
<feature type="compositionally biased region" description="Polar residues" evidence="1">
    <location>
        <begin position="31"/>
        <end position="41"/>
    </location>
</feature>
<protein>
    <recommendedName>
        <fullName evidence="5">PknH-like protein</fullName>
    </recommendedName>
</protein>
<organism evidence="3 4">
    <name type="scientific">Modestobacter roseus</name>
    <dbReference type="NCBI Taxonomy" id="1181884"/>
    <lineage>
        <taxon>Bacteria</taxon>
        <taxon>Bacillati</taxon>
        <taxon>Actinomycetota</taxon>
        <taxon>Actinomycetes</taxon>
        <taxon>Geodermatophilales</taxon>
        <taxon>Geodermatophilaceae</taxon>
        <taxon>Modestobacter</taxon>
    </lineage>
</organism>
<dbReference type="Proteomes" id="UP000321490">
    <property type="component" value="Unassembled WGS sequence"/>
</dbReference>
<feature type="chain" id="PRO_5039145671" description="PknH-like protein" evidence="2">
    <location>
        <begin position="24"/>
        <end position="220"/>
    </location>
</feature>
<keyword evidence="2" id="KW-0732">Signal</keyword>
<reference evidence="3 4" key="1">
    <citation type="submission" date="2019-07" db="EMBL/GenBank/DDBJ databases">
        <title>R&amp;d 2014.</title>
        <authorList>
            <person name="Klenk H.-P."/>
        </authorList>
    </citation>
    <scope>NUCLEOTIDE SEQUENCE [LARGE SCALE GENOMIC DNA]</scope>
    <source>
        <strain evidence="3 4">DSM 45764</strain>
    </source>
</reference>
<keyword evidence="4" id="KW-1185">Reference proteome</keyword>
<evidence type="ECO:0000256" key="1">
    <source>
        <dbReference type="SAM" id="MobiDB-lite"/>
    </source>
</evidence>
<sequence length="220" mass="23363">MTSGLWPRWALAAALLAVAPVCAGCAETEPAPQTSLAQSPAPSLPTDARELEELLVDEVPSGLPRVPDDDLDPPAGEKTVDDVAGYGEDAQQQEEVLGEYGYLRGWERFWRDGPRITSVFIDQFADPAGAATYAEDLARNDAEYYGGTLDHAPAGLPEDCVLMAMPEAVPEHGLEGPPAFAWCTRGAFTVAVASVQPTAEEARTELSAVVADQLAQLPDN</sequence>
<feature type="region of interest" description="Disordered" evidence="1">
    <location>
        <begin position="58"/>
        <end position="77"/>
    </location>
</feature>
<proteinExistence type="predicted"/>
<comment type="caution">
    <text evidence="3">The sequence shown here is derived from an EMBL/GenBank/DDBJ whole genome shotgun (WGS) entry which is preliminary data.</text>
</comment>